<dbReference type="OrthoDB" id="7675395at2"/>
<protein>
    <submittedName>
        <fullName evidence="4">SMP-30/gluconolactonase/LRE family protein</fullName>
    </submittedName>
</protein>
<name>A0A5B8CR15_9PROT</name>
<dbReference type="KEGG" id="mmec:FIU01_03565"/>
<dbReference type="Proteomes" id="UP000311008">
    <property type="component" value="Chromosome"/>
</dbReference>
<keyword evidence="5" id="KW-1185">Reference proteome</keyword>
<feature type="domain" description="SMP-30/Gluconolactonase/LRE-like region" evidence="3">
    <location>
        <begin position="93"/>
        <end position="270"/>
    </location>
</feature>
<dbReference type="PANTHER" id="PTHR47572">
    <property type="entry name" value="LIPOPROTEIN-RELATED"/>
    <property type="match status" value="1"/>
</dbReference>
<dbReference type="InterPro" id="IPR011042">
    <property type="entry name" value="6-blade_b-propeller_TolB-like"/>
</dbReference>
<gene>
    <name evidence="4" type="ORF">FIU01_03565</name>
</gene>
<organism evidence="4 5">
    <name type="scientific">Methylophilus medardicus</name>
    <dbReference type="NCBI Taxonomy" id="2588534"/>
    <lineage>
        <taxon>Bacteria</taxon>
        <taxon>Pseudomonadati</taxon>
        <taxon>Pseudomonadota</taxon>
        <taxon>Betaproteobacteria</taxon>
        <taxon>Nitrosomonadales</taxon>
        <taxon>Methylophilaceae</taxon>
        <taxon>Methylophilus</taxon>
    </lineage>
</organism>
<reference evidence="5" key="1">
    <citation type="journal article" date="2019" name="ISME J.">
        <title>Evolution in action: habitat transition from sediment to the pelagial leads to genome streamlining in Methylophilaceae.</title>
        <authorList>
            <person name="Salcher M."/>
            <person name="Schaefle D."/>
            <person name="Kaspar M."/>
            <person name="Neuenschwander S.M."/>
            <person name="Ghai R."/>
        </authorList>
    </citation>
    <scope>NUCLEOTIDE SEQUENCE [LARGE SCALE GENOMIC DNA]</scope>
    <source>
        <strain evidence="5">MMS-M-51</strain>
    </source>
</reference>
<dbReference type="GO" id="GO:0016787">
    <property type="term" value="F:hydrolase activity"/>
    <property type="evidence" value="ECO:0007669"/>
    <property type="project" value="UniProtKB-KW"/>
</dbReference>
<dbReference type="InterPro" id="IPR013658">
    <property type="entry name" value="SGL"/>
</dbReference>
<feature type="chain" id="PRO_5023021652" evidence="2">
    <location>
        <begin position="29"/>
        <end position="297"/>
    </location>
</feature>
<dbReference type="SUPFAM" id="SSF63829">
    <property type="entry name" value="Calcium-dependent phosphotriesterase"/>
    <property type="match status" value="1"/>
</dbReference>
<dbReference type="EMBL" id="CP040946">
    <property type="protein sequence ID" value="QDC43687.1"/>
    <property type="molecule type" value="Genomic_DNA"/>
</dbReference>
<proteinExistence type="predicted"/>
<evidence type="ECO:0000313" key="4">
    <source>
        <dbReference type="EMBL" id="QDC43687.1"/>
    </source>
</evidence>
<dbReference type="AlphaFoldDB" id="A0A5B8CR15"/>
<feature type="signal peptide" evidence="2">
    <location>
        <begin position="1"/>
        <end position="28"/>
    </location>
</feature>
<accession>A0A5B8CR15</accession>
<keyword evidence="1" id="KW-0378">Hydrolase</keyword>
<evidence type="ECO:0000256" key="2">
    <source>
        <dbReference type="SAM" id="SignalP"/>
    </source>
</evidence>
<dbReference type="Gene3D" id="2.120.10.30">
    <property type="entry name" value="TolB, C-terminal domain"/>
    <property type="match status" value="1"/>
</dbReference>
<dbReference type="InterPro" id="IPR051262">
    <property type="entry name" value="SMP-30/CGR1_Lactonase"/>
</dbReference>
<sequence>MQMSFSQRTWLRSSLTALTLGFSCLCQAHGLTPVDSLLTPESVIQAADGKIYVSEINGFGQDGDGQIRVIDHGKTSVLLQGLDDPKGLMIIGNDLYIADKARVLRVALNEAPAHAEVFLAATDFPKIPQFLNDLSADANGNLYISDSGDILGSGKGGVVYKVTPQRTLSLLLDDRIDARILAPNGLLADAKGEHLLIVDFTSGVLYDYNLLNRTLEEVAKGFGGGDGIVKQANGMIYVSDWKSGNIFSVDAKRKVTLIKSGYQAAADIALSQDDHHLLVPDMKAGKLDILPLSSDHK</sequence>
<dbReference type="RefSeq" id="WP_140003028.1">
    <property type="nucleotide sequence ID" value="NZ_CP040946.1"/>
</dbReference>
<evidence type="ECO:0000259" key="3">
    <source>
        <dbReference type="Pfam" id="PF08450"/>
    </source>
</evidence>
<evidence type="ECO:0000313" key="5">
    <source>
        <dbReference type="Proteomes" id="UP000311008"/>
    </source>
</evidence>
<dbReference type="Pfam" id="PF08450">
    <property type="entry name" value="SGL"/>
    <property type="match status" value="1"/>
</dbReference>
<evidence type="ECO:0000256" key="1">
    <source>
        <dbReference type="ARBA" id="ARBA00022801"/>
    </source>
</evidence>
<keyword evidence="2" id="KW-0732">Signal</keyword>
<dbReference type="PANTHER" id="PTHR47572:SF4">
    <property type="entry name" value="LACTONASE DRP35"/>
    <property type="match status" value="1"/>
</dbReference>